<keyword evidence="1" id="KW-1133">Transmembrane helix</keyword>
<keyword evidence="1" id="KW-0472">Membrane</keyword>
<keyword evidence="3" id="KW-1185">Reference proteome</keyword>
<organism evidence="2 3">
    <name type="scientific">Rubroshorea leprosula</name>
    <dbReference type="NCBI Taxonomy" id="152421"/>
    <lineage>
        <taxon>Eukaryota</taxon>
        <taxon>Viridiplantae</taxon>
        <taxon>Streptophyta</taxon>
        <taxon>Embryophyta</taxon>
        <taxon>Tracheophyta</taxon>
        <taxon>Spermatophyta</taxon>
        <taxon>Magnoliopsida</taxon>
        <taxon>eudicotyledons</taxon>
        <taxon>Gunneridae</taxon>
        <taxon>Pentapetalae</taxon>
        <taxon>rosids</taxon>
        <taxon>malvids</taxon>
        <taxon>Malvales</taxon>
        <taxon>Dipterocarpaceae</taxon>
        <taxon>Rubroshorea</taxon>
    </lineage>
</organism>
<accession>A0AAV5J8Z4</accession>
<evidence type="ECO:0000313" key="3">
    <source>
        <dbReference type="Proteomes" id="UP001054252"/>
    </source>
</evidence>
<proteinExistence type="predicted"/>
<gene>
    <name evidence="2" type="ORF">SLEP1_g19573</name>
</gene>
<sequence length="67" mass="7393">MAMQSMDQSSLVGKTLLSLVAVSFDILFMLQHYVLYPTKSTELSVKLNGEGKELLIKSSDEPTSKNV</sequence>
<evidence type="ECO:0000313" key="2">
    <source>
        <dbReference type="EMBL" id="GKV07863.1"/>
    </source>
</evidence>
<evidence type="ECO:0000256" key="1">
    <source>
        <dbReference type="SAM" id="Phobius"/>
    </source>
</evidence>
<feature type="transmembrane region" description="Helical" evidence="1">
    <location>
        <begin position="16"/>
        <end position="36"/>
    </location>
</feature>
<reference evidence="2 3" key="1">
    <citation type="journal article" date="2021" name="Commun. Biol.">
        <title>The genome of Shorea leprosula (Dipterocarpaceae) highlights the ecological relevance of drought in aseasonal tropical rainforests.</title>
        <authorList>
            <person name="Ng K.K.S."/>
            <person name="Kobayashi M.J."/>
            <person name="Fawcett J.A."/>
            <person name="Hatakeyama M."/>
            <person name="Paape T."/>
            <person name="Ng C.H."/>
            <person name="Ang C.C."/>
            <person name="Tnah L.H."/>
            <person name="Lee C.T."/>
            <person name="Nishiyama T."/>
            <person name="Sese J."/>
            <person name="O'Brien M.J."/>
            <person name="Copetti D."/>
            <person name="Mohd Noor M.I."/>
            <person name="Ong R.C."/>
            <person name="Putra M."/>
            <person name="Sireger I.Z."/>
            <person name="Indrioko S."/>
            <person name="Kosugi Y."/>
            <person name="Izuno A."/>
            <person name="Isagi Y."/>
            <person name="Lee S.L."/>
            <person name="Shimizu K.K."/>
        </authorList>
    </citation>
    <scope>NUCLEOTIDE SEQUENCE [LARGE SCALE GENOMIC DNA]</scope>
    <source>
        <strain evidence="2">214</strain>
    </source>
</reference>
<dbReference type="Proteomes" id="UP001054252">
    <property type="component" value="Unassembled WGS sequence"/>
</dbReference>
<comment type="caution">
    <text evidence="2">The sequence shown here is derived from an EMBL/GenBank/DDBJ whole genome shotgun (WGS) entry which is preliminary data.</text>
</comment>
<dbReference type="AlphaFoldDB" id="A0AAV5J8Z4"/>
<dbReference type="EMBL" id="BPVZ01000028">
    <property type="protein sequence ID" value="GKV07863.1"/>
    <property type="molecule type" value="Genomic_DNA"/>
</dbReference>
<name>A0AAV5J8Z4_9ROSI</name>
<keyword evidence="1" id="KW-0812">Transmembrane</keyword>
<protein>
    <submittedName>
        <fullName evidence="2">Uncharacterized protein</fullName>
    </submittedName>
</protein>